<keyword evidence="1" id="KW-0812">Transmembrane</keyword>
<dbReference type="EMBL" id="BONJ01000019">
    <property type="protein sequence ID" value="GIG15122.1"/>
    <property type="molecule type" value="Genomic_DNA"/>
</dbReference>
<comment type="caution">
    <text evidence="2">The sequence shown here is derived from an EMBL/GenBank/DDBJ whole genome shotgun (WGS) entry which is preliminary data.</text>
</comment>
<organism evidence="2 3">
    <name type="scientific">Catellatospora methionotrophica</name>
    <dbReference type="NCBI Taxonomy" id="121620"/>
    <lineage>
        <taxon>Bacteria</taxon>
        <taxon>Bacillati</taxon>
        <taxon>Actinomycetota</taxon>
        <taxon>Actinomycetes</taxon>
        <taxon>Micromonosporales</taxon>
        <taxon>Micromonosporaceae</taxon>
        <taxon>Catellatospora</taxon>
    </lineage>
</organism>
<keyword evidence="1" id="KW-1133">Transmembrane helix</keyword>
<keyword evidence="1" id="KW-0472">Membrane</keyword>
<evidence type="ECO:0000313" key="2">
    <source>
        <dbReference type="EMBL" id="GIG15122.1"/>
    </source>
</evidence>
<dbReference type="RefSeq" id="WP_166379440.1">
    <property type="nucleotide sequence ID" value="NZ_BAAATT010000005.1"/>
</dbReference>
<feature type="transmembrane region" description="Helical" evidence="1">
    <location>
        <begin position="53"/>
        <end position="73"/>
    </location>
</feature>
<sequence length="74" mass="8051">MELFLVALAFICLGVALRYFADALLDYLLPVVVFLGVSVLGAFGLSELTGWSFPLMFVVVGLPVGLLVLMRPFE</sequence>
<gene>
    <name evidence="2" type="ORF">Cme02nite_34540</name>
</gene>
<dbReference type="Proteomes" id="UP000660339">
    <property type="component" value="Unassembled WGS sequence"/>
</dbReference>
<name>A0A8J3PFD8_9ACTN</name>
<feature type="transmembrane region" description="Helical" evidence="1">
    <location>
        <begin position="28"/>
        <end position="46"/>
    </location>
</feature>
<protein>
    <submittedName>
        <fullName evidence="2">Uncharacterized protein</fullName>
    </submittedName>
</protein>
<evidence type="ECO:0000256" key="1">
    <source>
        <dbReference type="SAM" id="Phobius"/>
    </source>
</evidence>
<dbReference type="AlphaFoldDB" id="A0A8J3PFD8"/>
<keyword evidence="3" id="KW-1185">Reference proteome</keyword>
<evidence type="ECO:0000313" key="3">
    <source>
        <dbReference type="Proteomes" id="UP000660339"/>
    </source>
</evidence>
<accession>A0A8J3PFD8</accession>
<proteinExistence type="predicted"/>
<reference evidence="2" key="1">
    <citation type="submission" date="2021-01" db="EMBL/GenBank/DDBJ databases">
        <title>Whole genome shotgun sequence of Catellatospora methionotrophica NBRC 14553.</title>
        <authorList>
            <person name="Komaki H."/>
            <person name="Tamura T."/>
        </authorList>
    </citation>
    <scope>NUCLEOTIDE SEQUENCE</scope>
    <source>
        <strain evidence="2">NBRC 14553</strain>
    </source>
</reference>